<organism evidence="1 2">
    <name type="scientific">Racocetra persica</name>
    <dbReference type="NCBI Taxonomy" id="160502"/>
    <lineage>
        <taxon>Eukaryota</taxon>
        <taxon>Fungi</taxon>
        <taxon>Fungi incertae sedis</taxon>
        <taxon>Mucoromycota</taxon>
        <taxon>Glomeromycotina</taxon>
        <taxon>Glomeromycetes</taxon>
        <taxon>Diversisporales</taxon>
        <taxon>Gigasporaceae</taxon>
        <taxon>Racocetra</taxon>
    </lineage>
</organism>
<dbReference type="Proteomes" id="UP000789920">
    <property type="component" value="Unassembled WGS sequence"/>
</dbReference>
<feature type="non-terminal residue" evidence="1">
    <location>
        <position position="1"/>
    </location>
</feature>
<feature type="non-terminal residue" evidence="1">
    <location>
        <position position="141"/>
    </location>
</feature>
<reference evidence="1" key="1">
    <citation type="submission" date="2021-06" db="EMBL/GenBank/DDBJ databases">
        <authorList>
            <person name="Kallberg Y."/>
            <person name="Tangrot J."/>
            <person name="Rosling A."/>
        </authorList>
    </citation>
    <scope>NUCLEOTIDE SEQUENCE</scope>
    <source>
        <strain evidence="1">MA461A</strain>
    </source>
</reference>
<sequence length="141" mass="16429">GGKYSTRIRSYFMFDLLSRGKSYAGCPYNERYRMLTPIMHGALGQRTVKENSDLVDDEFRKLMQNLYKASTNAKDGFYPKYCFQLAKFETLVGEELELAKITNSLSDFFPIMKFIPNYSIRNKIIESRTKMEAFLGKLIKE</sequence>
<comment type="caution">
    <text evidence="1">The sequence shown here is derived from an EMBL/GenBank/DDBJ whole genome shotgun (WGS) entry which is preliminary data.</text>
</comment>
<gene>
    <name evidence="1" type="ORF">RPERSI_LOCUS34561</name>
</gene>
<evidence type="ECO:0000313" key="2">
    <source>
        <dbReference type="Proteomes" id="UP000789920"/>
    </source>
</evidence>
<keyword evidence="2" id="KW-1185">Reference proteome</keyword>
<protein>
    <submittedName>
        <fullName evidence="1">8239_t:CDS:1</fullName>
    </submittedName>
</protein>
<proteinExistence type="predicted"/>
<dbReference type="EMBL" id="CAJVQC010155188">
    <property type="protein sequence ID" value="CAG8847288.1"/>
    <property type="molecule type" value="Genomic_DNA"/>
</dbReference>
<accession>A0ACA9SRS4</accession>
<name>A0ACA9SRS4_9GLOM</name>
<evidence type="ECO:0000313" key="1">
    <source>
        <dbReference type="EMBL" id="CAG8847288.1"/>
    </source>
</evidence>